<keyword evidence="6" id="KW-1185">Reference proteome</keyword>
<dbReference type="eggNOG" id="COG0553">
    <property type="taxonomic scope" value="Bacteria"/>
</dbReference>
<dbReference type="InterPro" id="IPR027417">
    <property type="entry name" value="P-loop_NTPase"/>
</dbReference>
<dbReference type="InterPro" id="IPR049730">
    <property type="entry name" value="SNF2/RAD54-like_C"/>
</dbReference>
<evidence type="ECO:0000313" key="6">
    <source>
        <dbReference type="Proteomes" id="UP000002043"/>
    </source>
</evidence>
<dbReference type="Pfam" id="PF00176">
    <property type="entry name" value="SNF2-rel_dom"/>
    <property type="match status" value="1"/>
</dbReference>
<dbReference type="Proteomes" id="UP000002043">
    <property type="component" value="Chromosome"/>
</dbReference>
<dbReference type="eggNOG" id="COG3886">
    <property type="taxonomic scope" value="Bacteria"/>
</dbReference>
<dbReference type="SMART" id="SM00490">
    <property type="entry name" value="HELICc"/>
    <property type="match status" value="1"/>
</dbReference>
<dbReference type="PANTHER" id="PTHR45766">
    <property type="entry name" value="DNA ANNEALING HELICASE AND ENDONUCLEASE ZRANB3 FAMILY MEMBER"/>
    <property type="match status" value="1"/>
</dbReference>
<evidence type="ECO:0000256" key="1">
    <source>
        <dbReference type="ARBA" id="ARBA00022801"/>
    </source>
</evidence>
<name>D3SPP2_THEAH</name>
<evidence type="ECO:0000313" key="5">
    <source>
        <dbReference type="EMBL" id="ADC89129.1"/>
    </source>
</evidence>
<dbReference type="CDD" id="cd09178">
    <property type="entry name" value="PLDc_N_Snf2_like"/>
    <property type="match status" value="1"/>
</dbReference>
<organism evidence="5 6">
    <name type="scientific">Thermocrinis albus (strain DSM 14484 / JCM 11386 / HI 11/12)</name>
    <dbReference type="NCBI Taxonomy" id="638303"/>
    <lineage>
        <taxon>Bacteria</taxon>
        <taxon>Pseudomonadati</taxon>
        <taxon>Aquificota</taxon>
        <taxon>Aquificia</taxon>
        <taxon>Aquificales</taxon>
        <taxon>Aquificaceae</taxon>
        <taxon>Thermocrinis</taxon>
    </lineage>
</organism>
<dbReference type="HOGENOM" id="CLU_008466_1_0_0"/>
<dbReference type="GO" id="GO:0016787">
    <property type="term" value="F:hydrolase activity"/>
    <property type="evidence" value="ECO:0007669"/>
    <property type="project" value="UniProtKB-KW"/>
</dbReference>
<dbReference type="Gene3D" id="3.40.50.300">
    <property type="entry name" value="P-loop containing nucleotide triphosphate hydrolases"/>
    <property type="match status" value="1"/>
</dbReference>
<keyword evidence="5" id="KW-0547">Nucleotide-binding</keyword>
<feature type="coiled-coil region" evidence="2">
    <location>
        <begin position="640"/>
        <end position="699"/>
    </location>
</feature>
<sequence>MFITNDKEKNLKQRLKTLIERSEELKFLVGFFYFSGLKELYETLKSMDEKGLLKNQHIKILVGLNVDKGNFGIYEYAKINKFINSDLIKKEFFESLKKALSSQELDREEVYEQAKFFVKLIEEGKLVIRKTREPNHAKLYLFKMNESVNQIIPNLFITGSSNLTKAGLESQNEFNVEIKDYGFEEAEKYFDSLWKRAIEIDKNNVVNVIKNETFLKEIRPFEAYYYLLKVYLETLKGEELTVNLLSEFMRSKGYKPYLYQIEAVAQAVKNCKEHNGTILADVVGLGKTVTACLVAKILGKRGLVICPPHLVGDENKRFGWKKYLEDFELWGWEVRSLGKLEEALKFVKEHKDIEVIIVDEAHRFRNEKTQSYHYLHEICRGKTVILLTATPFNNRPSDIFAMLKLFTIPKKSSIIFDENLEYRFWEYENTFKKLAYIRSYHNSSDKKRRDRARKYFYEVFQSKDIDISRVEELARKIAKEIRAILEPIVIRRNRLDLKYYGEKIDMPEVKDPQEWFFELTPEQLKFYDKVIESFKPIDEGGVFTGAIYFPIRYEKGLKGDEFSEELKLTEEESFLYTSQRNLYDFMRRLLVKRFESSFGAFRESVERFKRVHETALDFVKKTGKFILDRKLMEEVVTADSEEIDKKLAEYEEKLKEGEIDRKYHKVYEIEKFKDGKKFIKDIENDLKLFEDLLKEMDKVGLNEYDPKAERLIEGIENFLNERRKVVIFTEYLDTARYLKEKLEKKFGDKLLLAVGNLSKSTVDALYKNFDAQYKEQEDKYYILLTTDKLSEGFNLNRAGVVINYDIPWNPVRVIQRVGRINRIGKKVYDEIYIVNFFPTEKGADIVKSREIAQTKMFMIHNVLGEDAKIFAPDEEPTPSKLYQRLTTYKEDEEEESFFTKLRREFEEIKEKYPDIEDRVRDLPNRIKVAKRGEENELMVFIKRGKDIFVGYKNYNEKNPSVKTFEEVYEKVKATPEDKSLNLSDSFWKNYHQVLDKGRYQRTSPKRSNETSVKAANLLSTLIGMDNVEKLKPYKKFISDLLEDIRSFGTLSEYALSEIVDWEEYLKNQRIDELVKEIEKLREQIGDDFIERIGKHIKEEDGEIIIAIENQKEGNHAGAS</sequence>
<keyword evidence="5" id="KW-0067">ATP-binding</keyword>
<dbReference type="RefSeq" id="WP_012991536.1">
    <property type="nucleotide sequence ID" value="NC_013894.1"/>
</dbReference>
<proteinExistence type="predicted"/>
<dbReference type="KEGG" id="tal:Thal_0495"/>
<dbReference type="STRING" id="638303.Thal_0495"/>
<evidence type="ECO:0000259" key="3">
    <source>
        <dbReference type="PROSITE" id="PS51192"/>
    </source>
</evidence>
<dbReference type="Pfam" id="PF00271">
    <property type="entry name" value="Helicase_C"/>
    <property type="match status" value="1"/>
</dbReference>
<dbReference type="PANTHER" id="PTHR45766:SF6">
    <property type="entry name" value="SWI_SNF-RELATED MATRIX-ASSOCIATED ACTIN-DEPENDENT REGULATOR OF CHROMATIN SUBFAMILY A-LIKE PROTEIN 1"/>
    <property type="match status" value="1"/>
</dbReference>
<dbReference type="Pfam" id="PF13091">
    <property type="entry name" value="PLDc_2"/>
    <property type="match status" value="1"/>
</dbReference>
<dbReference type="SMART" id="SM00487">
    <property type="entry name" value="DEXDc"/>
    <property type="match status" value="1"/>
</dbReference>
<keyword evidence="5" id="KW-0347">Helicase</keyword>
<dbReference type="SUPFAM" id="SSF52540">
    <property type="entry name" value="P-loop containing nucleoside triphosphate hydrolases"/>
    <property type="match status" value="2"/>
</dbReference>
<evidence type="ECO:0000256" key="2">
    <source>
        <dbReference type="SAM" id="Coils"/>
    </source>
</evidence>
<dbReference type="CDD" id="cd18793">
    <property type="entry name" value="SF2_C_SNF"/>
    <property type="match status" value="1"/>
</dbReference>
<dbReference type="InterPro" id="IPR001650">
    <property type="entry name" value="Helicase_C-like"/>
</dbReference>
<dbReference type="AlphaFoldDB" id="D3SPP2"/>
<feature type="domain" description="Helicase C-terminal" evidence="4">
    <location>
        <begin position="714"/>
        <end position="870"/>
    </location>
</feature>
<evidence type="ECO:0000259" key="4">
    <source>
        <dbReference type="PROSITE" id="PS51194"/>
    </source>
</evidence>
<accession>D3SPP2</accession>
<protein>
    <submittedName>
        <fullName evidence="5">Helicase domain protein</fullName>
    </submittedName>
</protein>
<dbReference type="GO" id="GO:0004386">
    <property type="term" value="F:helicase activity"/>
    <property type="evidence" value="ECO:0007669"/>
    <property type="project" value="UniProtKB-KW"/>
</dbReference>
<dbReference type="Gene3D" id="3.30.870.10">
    <property type="entry name" value="Endonuclease Chain A"/>
    <property type="match status" value="1"/>
</dbReference>
<dbReference type="PROSITE" id="PS51192">
    <property type="entry name" value="HELICASE_ATP_BIND_1"/>
    <property type="match status" value="1"/>
</dbReference>
<dbReference type="Gene3D" id="3.40.50.10810">
    <property type="entry name" value="Tandem AAA-ATPase domain"/>
    <property type="match status" value="1"/>
</dbReference>
<dbReference type="InterPro" id="IPR038718">
    <property type="entry name" value="SNF2-like_sf"/>
</dbReference>
<dbReference type="InterPro" id="IPR014001">
    <property type="entry name" value="Helicase_ATP-bd"/>
</dbReference>
<dbReference type="OrthoDB" id="9814088at2"/>
<feature type="domain" description="Helicase ATP-binding" evidence="3">
    <location>
        <begin position="268"/>
        <end position="409"/>
    </location>
</feature>
<dbReference type="PROSITE" id="PS51194">
    <property type="entry name" value="HELICASE_CTER"/>
    <property type="match status" value="1"/>
</dbReference>
<keyword evidence="1" id="KW-0378">Hydrolase</keyword>
<keyword evidence="2" id="KW-0175">Coiled coil</keyword>
<gene>
    <name evidence="5" type="ordered locus">Thal_0495</name>
</gene>
<dbReference type="InterPro" id="IPR000330">
    <property type="entry name" value="SNF2_N"/>
</dbReference>
<dbReference type="InterPro" id="IPR025202">
    <property type="entry name" value="PLD-like_dom"/>
</dbReference>
<dbReference type="EMBL" id="CP001931">
    <property type="protein sequence ID" value="ADC89129.1"/>
    <property type="molecule type" value="Genomic_DNA"/>
</dbReference>
<reference evidence="6" key="1">
    <citation type="journal article" date="2010" name="Stand. Genomic Sci.">
        <title>Complete genome sequence of Thermocrinis albus type strain (HI 11/12T).</title>
        <authorList>
            <person name="Wirth R."/>
            <person name="Sikorski J."/>
            <person name="Brambilla E."/>
            <person name="Misra M."/>
            <person name="Lapidus A."/>
            <person name="Copeland A."/>
            <person name="Nolan M."/>
            <person name="Lucas S."/>
            <person name="Chen F."/>
            <person name="Tice H."/>
            <person name="Cheng J.F."/>
            <person name="Han C."/>
            <person name="Detter J.C."/>
            <person name="Tapia R."/>
            <person name="Bruce D."/>
            <person name="Goodwin L."/>
            <person name="Pitluck S."/>
            <person name="Pati A."/>
            <person name="Anderson I."/>
            <person name="Ivanova N."/>
            <person name="Mavromatis K."/>
            <person name="Mikhailova N."/>
            <person name="Chen A."/>
            <person name="Palaniappan K."/>
            <person name="Bilek Y."/>
            <person name="Hader T."/>
            <person name="Land M."/>
            <person name="Hauser L."/>
            <person name="Chang Y.J."/>
            <person name="Jeffries C.D."/>
            <person name="Tindall B.J."/>
            <person name="Rohde M."/>
            <person name="Goker M."/>
            <person name="Bristow J."/>
            <person name="Eisen J.A."/>
            <person name="Markowitz V."/>
            <person name="Hugenholtz P."/>
            <person name="Kyrpides N.C."/>
            <person name="Klenk H.P."/>
        </authorList>
    </citation>
    <scope>NUCLEOTIDE SEQUENCE [LARGE SCALE GENOMIC DNA]</scope>
    <source>
        <strain evidence="6">DSM 14484 / JCM 11386 / HI 11/12</strain>
    </source>
</reference>
<dbReference type="GO" id="GO:0005524">
    <property type="term" value="F:ATP binding"/>
    <property type="evidence" value="ECO:0007669"/>
    <property type="project" value="InterPro"/>
</dbReference>